<keyword evidence="2" id="KW-1185">Reference proteome</keyword>
<dbReference type="SUPFAM" id="SSF46785">
    <property type="entry name" value="Winged helix' DNA-binding domain"/>
    <property type="match status" value="1"/>
</dbReference>
<gene>
    <name evidence="1" type="ORF">ANME2D_02445</name>
</gene>
<dbReference type="Gene3D" id="1.10.10.10">
    <property type="entry name" value="Winged helix-like DNA-binding domain superfamily/Winged helix DNA-binding domain"/>
    <property type="match status" value="1"/>
</dbReference>
<reference evidence="1 2" key="1">
    <citation type="journal article" date="2013" name="Nature">
        <title>Anaerobic oxidation of methane coupled to nitrate reduction in a novel archaeal lineage.</title>
        <authorList>
            <person name="Haroon M.F."/>
            <person name="Hu S."/>
            <person name="Shi Y."/>
            <person name="Imelfort M."/>
            <person name="Keller J."/>
            <person name="Hugenholtz P."/>
            <person name="Yuan Z."/>
            <person name="Tyson G.W."/>
        </authorList>
    </citation>
    <scope>NUCLEOTIDE SEQUENCE [LARGE SCALE GENOMIC DNA]</scope>
    <source>
        <strain evidence="1 2">ANME-2d</strain>
    </source>
</reference>
<dbReference type="InterPro" id="IPR036388">
    <property type="entry name" value="WH-like_DNA-bd_sf"/>
</dbReference>
<organism evidence="1 2">
    <name type="scientific">Candidatus Methanoperedens nitratireducens</name>
    <dbReference type="NCBI Taxonomy" id="1392998"/>
    <lineage>
        <taxon>Archaea</taxon>
        <taxon>Methanobacteriati</taxon>
        <taxon>Methanobacteriota</taxon>
        <taxon>Stenosarchaea group</taxon>
        <taxon>Methanomicrobia</taxon>
        <taxon>Methanosarcinales</taxon>
        <taxon>ANME-2 cluster</taxon>
        <taxon>Candidatus Methanoperedentaceae</taxon>
        <taxon>Candidatus Methanoperedens</taxon>
    </lineage>
</organism>
<name>A0A062V617_9EURY</name>
<proteinExistence type="predicted"/>
<accession>A0A062V617</accession>
<dbReference type="OrthoDB" id="55633at2157"/>
<dbReference type="EMBL" id="JMIY01000006">
    <property type="protein sequence ID" value="KCZ71244.1"/>
    <property type="molecule type" value="Genomic_DNA"/>
</dbReference>
<dbReference type="InterPro" id="IPR017185">
    <property type="entry name" value="UCP037373_trxn_reg"/>
</dbReference>
<comment type="caution">
    <text evidence="1">The sequence shown here is derived from an EMBL/GenBank/DDBJ whole genome shotgun (WGS) entry which is preliminary data.</text>
</comment>
<evidence type="ECO:0000313" key="2">
    <source>
        <dbReference type="Proteomes" id="UP000027153"/>
    </source>
</evidence>
<protein>
    <submittedName>
        <fullName evidence="1">Putative transcriptional regulator</fullName>
    </submittedName>
</protein>
<sequence length="130" mass="14708">MITTTVKQLNKKEEEIADALISLGISRPVAMALCYLQGVTEATTIELERRAGLRQPEVSIAMRELKELDWINEREEKKPGKGRPYKIYSLKIGFSEIVAQLEEQQKKVVDEALLKIERLKELGNIAPISS</sequence>
<dbReference type="InterPro" id="IPR036390">
    <property type="entry name" value="WH_DNA-bd_sf"/>
</dbReference>
<dbReference type="AlphaFoldDB" id="A0A062V617"/>
<dbReference type="Proteomes" id="UP000027153">
    <property type="component" value="Unassembled WGS sequence"/>
</dbReference>
<dbReference type="PATRIC" id="fig|1392998.3.peg.2438"/>
<evidence type="ECO:0000313" key="1">
    <source>
        <dbReference type="EMBL" id="KCZ71244.1"/>
    </source>
</evidence>
<dbReference type="PIRSF" id="PIRSF037373">
    <property type="entry name" value="UCP037373_trxn_reg"/>
    <property type="match status" value="1"/>
</dbReference>